<feature type="compositionally biased region" description="Basic and acidic residues" evidence="1">
    <location>
        <begin position="799"/>
        <end position="812"/>
    </location>
</feature>
<feature type="region of interest" description="Disordered" evidence="1">
    <location>
        <begin position="799"/>
        <end position="828"/>
    </location>
</feature>
<sequence length="1389" mass="155057">MNHKGNMQGHYKYMDGFSDTSSVGSFIDDTDREVSNLTDRAFRSLCIGEDAIYNDSDFAISPVECNPAFTNLPAGNGKRTSKEKCISSVHSAKLEEKSVIAETFQLPTVHNSKEDGNDTITFKNDVLYGADWRQKTDKSIVSSLIKAFDTTGGDHFNDASPNFKQNILSITANEMNKENDFESWDKSALISIQKELLEFSNVCEQNCASWKKRDLKERGKNHDGLYLHANNFLVSEKGIAHQSKVGNTNITNKVSKSKSNKGKKAGSKNAFLHSVDSPFRTWNDYKKSSSQNEDVEDLQHAKEFPKWSDSSGCKGLKIDSKIKTHQVKENSDLRNPKGKTSVASSSVMQKASAIGKRCESEMGSNFTPWRKNRNLVKNKLPIHRPCTVSPSSEKSSQNEIGYGVKKSAPLPYNVCTIQDGQMSRLETPPFSISQLLTPVIHTRQETDISEIFNYITSPTLSDVSTTHEPDFKATTDNKLRDNYKSMASSLLFNLKDNRKRVKSTYSPPAFRNHDTQDRTKHGLKQERTSKNNQIKSDLPAPESNAKSNNHVVEAALTPAVEICTTKPIDSKSEIVVDDYLTLNSPPITKKTNMTSNKEPFHNTAQDNAVINLQANELGSKSSEVPEVIPGTRSNEMSCRKRPEYPSLKLYKKEDCAEEESKQQVNTGIKKEPTLLDHVKEKQRSHSDFQPNTTFHRNLQIPTITQQDNGEVEENIAKQNVIHSFSECELNRSSASSKQSYLCLDDVHHSEMEQNSREDLTRGNIQVTNEQKAEHLGAESMTTVENGMLELQYYALSSHDRAGEEKNGRESENQRSVNTPQKEETSLPSDVVEVTNWVQCLMDDAKAFTPLPTSNVSSPSNIKLNMFKIKDNTFRASPVIKTVKPLFHKTFSEELPSNCLKWGMKTPDKVKDERTTEREFVSDILPTTENSNGNLVEKAVFKVTVSAADTASRVGIRHMEIRNPTENAVYRANVDTTGKGAQEASIVLNEHVTSKPKVLPEILVLKENVTHKEKEQTMKDVSLAENISHKGNVASFESTNSKGNSALLEKAFTVKVNRMKDFDSHSDYPSNKNIAHPVNLHSGNELFKPLLSPIGNPETKSQPVVRREHLRDIAERSDSVYSTNENKPLGKPPVVPPKTEKALRRAKKLTNRRKKAETKTDIESNGVGEKKIVHTVSSVPTSPTQLSLSPMSMNTIPLQSAMALKPNIISSVPNIVAYEGAQAIQSFPITQRKLLQDPESGQYFVVDMPVQMKTKTFLDPETGKYVQLSIRSPEGGLSHASSLDVLNAPYVLYPGFLPLPVTSLPTFRSSSQMSAPAVLMDNQGINEILKRDPVDQKYPIDSSPYIEPVHDTHSQKMDRSVYSEDKDANTPRSLDIISMSELEDFAVESF</sequence>
<dbReference type="Ensembl" id="ENSECRT00000033825.1">
    <property type="protein sequence ID" value="ENSECRP00000033100.1"/>
    <property type="gene ID" value="ENSECRG00000022406.1"/>
</dbReference>
<feature type="compositionally biased region" description="Basic and acidic residues" evidence="1">
    <location>
        <begin position="325"/>
        <end position="335"/>
    </location>
</feature>
<feature type="compositionally biased region" description="Basic residues" evidence="1">
    <location>
        <begin position="255"/>
        <end position="266"/>
    </location>
</feature>
<dbReference type="GO" id="GO:0070886">
    <property type="term" value="P:positive regulation of calcineurin-NFAT signaling cascade"/>
    <property type="evidence" value="ECO:0007669"/>
    <property type="project" value="TreeGrafter"/>
</dbReference>
<reference evidence="3" key="3">
    <citation type="submission" date="2025-09" db="UniProtKB">
        <authorList>
            <consortium name="Ensembl"/>
        </authorList>
    </citation>
    <scope>IDENTIFICATION</scope>
</reference>
<protein>
    <recommendedName>
        <fullName evidence="2">DUF4585 domain-containing protein</fullName>
    </recommendedName>
</protein>
<evidence type="ECO:0000313" key="4">
    <source>
        <dbReference type="Proteomes" id="UP000694620"/>
    </source>
</evidence>
<dbReference type="InterPro" id="IPR052303">
    <property type="entry name" value="CEFIP"/>
</dbReference>
<keyword evidence="4" id="KW-1185">Reference proteome</keyword>
<feature type="region of interest" description="Disordered" evidence="1">
    <location>
        <begin position="247"/>
        <end position="270"/>
    </location>
</feature>
<organism evidence="3 4">
    <name type="scientific">Erpetoichthys calabaricus</name>
    <name type="common">Rope fish</name>
    <name type="synonym">Calamoichthys calabaricus</name>
    <dbReference type="NCBI Taxonomy" id="27687"/>
    <lineage>
        <taxon>Eukaryota</taxon>
        <taxon>Metazoa</taxon>
        <taxon>Chordata</taxon>
        <taxon>Craniata</taxon>
        <taxon>Vertebrata</taxon>
        <taxon>Euteleostomi</taxon>
        <taxon>Actinopterygii</taxon>
        <taxon>Polypteriformes</taxon>
        <taxon>Polypteridae</taxon>
        <taxon>Erpetoichthys</taxon>
    </lineage>
</organism>
<reference evidence="3" key="1">
    <citation type="submission" date="2021-06" db="EMBL/GenBank/DDBJ databases">
        <authorList>
            <consortium name="Wellcome Sanger Institute Data Sharing"/>
        </authorList>
    </citation>
    <scope>NUCLEOTIDE SEQUENCE [LARGE SCALE GENOMIC DNA]</scope>
</reference>
<feature type="region of interest" description="Disordered" evidence="1">
    <location>
        <begin position="325"/>
        <end position="348"/>
    </location>
</feature>
<accession>A0A8C4TIW5</accession>
<proteinExistence type="predicted"/>
<feature type="region of interest" description="Disordered" evidence="1">
    <location>
        <begin position="1115"/>
        <end position="1140"/>
    </location>
</feature>
<feature type="region of interest" description="Disordered" evidence="1">
    <location>
        <begin position="503"/>
        <end position="548"/>
    </location>
</feature>
<dbReference type="Proteomes" id="UP000694620">
    <property type="component" value="Chromosome 2"/>
</dbReference>
<name>A0A8C4TIW5_ERPCA</name>
<reference evidence="3" key="2">
    <citation type="submission" date="2025-08" db="UniProtKB">
        <authorList>
            <consortium name="Ensembl"/>
        </authorList>
    </citation>
    <scope>IDENTIFICATION</scope>
</reference>
<dbReference type="GO" id="GO:0030018">
    <property type="term" value="C:Z disc"/>
    <property type="evidence" value="ECO:0007669"/>
    <property type="project" value="TreeGrafter"/>
</dbReference>
<dbReference type="Pfam" id="PF15232">
    <property type="entry name" value="DUF4585"/>
    <property type="match status" value="1"/>
</dbReference>
<feature type="region of interest" description="Disordered" evidence="1">
    <location>
        <begin position="1342"/>
        <end position="1373"/>
    </location>
</feature>
<evidence type="ECO:0000256" key="1">
    <source>
        <dbReference type="SAM" id="MobiDB-lite"/>
    </source>
</evidence>
<dbReference type="PANTHER" id="PTHR33775">
    <property type="entry name" value="CARDIAC-ENRICHED FHL2-INTERACTING PROTEIN-RELATED"/>
    <property type="match status" value="1"/>
</dbReference>
<dbReference type="InterPro" id="IPR027838">
    <property type="entry name" value="DUF4585"/>
</dbReference>
<dbReference type="PANTHER" id="PTHR33775:SF2">
    <property type="entry name" value="CARDIAC-ENRICHED FHL2-INTERACTING PROTEIN"/>
    <property type="match status" value="1"/>
</dbReference>
<evidence type="ECO:0000313" key="3">
    <source>
        <dbReference type="Ensembl" id="ENSECRP00000033100.1"/>
    </source>
</evidence>
<feature type="compositionally biased region" description="Basic and acidic residues" evidence="1">
    <location>
        <begin position="1347"/>
        <end position="1368"/>
    </location>
</feature>
<dbReference type="GeneTree" id="ENSGT00730000111333"/>
<evidence type="ECO:0000259" key="2">
    <source>
        <dbReference type="Pfam" id="PF15232"/>
    </source>
</evidence>
<feature type="domain" description="DUF4585" evidence="2">
    <location>
        <begin position="1226"/>
        <end position="1297"/>
    </location>
</feature>
<feature type="compositionally biased region" description="Basic and acidic residues" evidence="1">
    <location>
        <begin position="511"/>
        <end position="529"/>
    </location>
</feature>